<protein>
    <submittedName>
        <fullName evidence="1">DOPA 4,5-dioxygenase family protein</fullName>
    </submittedName>
</protein>
<dbReference type="InterPro" id="IPR023389">
    <property type="entry name" value="DOPA-like_sf"/>
</dbReference>
<dbReference type="Gene3D" id="3.30.70.1240">
    <property type="entry name" value="DOPA-like domains"/>
    <property type="match status" value="1"/>
</dbReference>
<dbReference type="PANTHER" id="PTHR36423">
    <property type="entry name" value="AFR070WP"/>
    <property type="match status" value="1"/>
</dbReference>
<proteinExistence type="predicted"/>
<accession>A0A975ENM6</accession>
<dbReference type="AlphaFoldDB" id="A0A975ENM6"/>
<evidence type="ECO:0000313" key="2">
    <source>
        <dbReference type="Proteomes" id="UP000665026"/>
    </source>
</evidence>
<dbReference type="EMBL" id="CP060010">
    <property type="protein sequence ID" value="QTN35358.1"/>
    <property type="molecule type" value="Genomic_DNA"/>
</dbReference>
<dbReference type="PIRSF" id="PIRSF028139">
    <property type="entry name" value="DOPA-diox_rel_Mll2280"/>
    <property type="match status" value="1"/>
</dbReference>
<dbReference type="SUPFAM" id="SSF143410">
    <property type="entry name" value="DOPA-like"/>
    <property type="match status" value="1"/>
</dbReference>
<name>A0A975ENM6_9RHOB</name>
<sequence length="116" mass="13011">MKHTDIITDYHVHVYFDDATVDQARAFCEDARDRFGVTMGRVHERPVGPHPMYSCLLGATPEQFNALLPWCALNRNGLIIFAHPSTGDDLADHRDHAIWLGAGLELKLSIFEADGH</sequence>
<evidence type="ECO:0000313" key="1">
    <source>
        <dbReference type="EMBL" id="QTN35358.1"/>
    </source>
</evidence>
<organism evidence="1 2">
    <name type="scientific">Cognatishimia activa</name>
    <dbReference type="NCBI Taxonomy" id="1715691"/>
    <lineage>
        <taxon>Bacteria</taxon>
        <taxon>Pseudomonadati</taxon>
        <taxon>Pseudomonadota</taxon>
        <taxon>Alphaproteobacteria</taxon>
        <taxon>Rhodobacterales</taxon>
        <taxon>Paracoccaceae</taxon>
        <taxon>Cognatishimia</taxon>
    </lineage>
</organism>
<dbReference type="PANTHER" id="PTHR36423:SF2">
    <property type="entry name" value="AFR070WP"/>
    <property type="match status" value="1"/>
</dbReference>
<reference evidence="1" key="1">
    <citation type="submission" date="2020-07" db="EMBL/GenBank/DDBJ databases">
        <title>Genome sequences of bacteria associated with the marine, planktonic diatom Thalassiosira profunda strain ECT2AJA-044.</title>
        <authorList>
            <person name="Gargas C.B."/>
            <person name="Roberts W.R."/>
            <person name="Alverson A.J."/>
        </authorList>
    </citation>
    <scope>NUCLEOTIDE SEQUENCE</scope>
    <source>
        <strain evidence="1">ECT2AJA-044</strain>
    </source>
</reference>
<dbReference type="Proteomes" id="UP000665026">
    <property type="component" value="Chromosome"/>
</dbReference>
<dbReference type="KEGG" id="cact:HZ995_12830"/>
<dbReference type="RefSeq" id="WP_209356046.1">
    <property type="nucleotide sequence ID" value="NZ_CP060010.1"/>
</dbReference>
<dbReference type="InterPro" id="IPR014980">
    <property type="entry name" value="DOPA_dioxygen"/>
</dbReference>
<gene>
    <name evidence="1" type="ORF">HZ995_12830</name>
</gene>
<dbReference type="Pfam" id="PF08883">
    <property type="entry name" value="DOPA_dioxygen"/>
    <property type="match status" value="1"/>
</dbReference>